<comment type="caution">
    <text evidence="2">The sequence shown here is derived from an EMBL/GenBank/DDBJ whole genome shotgun (WGS) entry which is preliminary data.</text>
</comment>
<evidence type="ECO:0000313" key="3">
    <source>
        <dbReference type="Proteomes" id="UP000663843"/>
    </source>
</evidence>
<protein>
    <submittedName>
        <fullName evidence="2">Uncharacterized protein</fullName>
    </submittedName>
</protein>
<feature type="region of interest" description="Disordered" evidence="1">
    <location>
        <begin position="412"/>
        <end position="445"/>
    </location>
</feature>
<evidence type="ECO:0000256" key="1">
    <source>
        <dbReference type="SAM" id="MobiDB-lite"/>
    </source>
</evidence>
<dbReference type="EMBL" id="CAJMWT010010027">
    <property type="protein sequence ID" value="CAE6540624.1"/>
    <property type="molecule type" value="Genomic_DNA"/>
</dbReference>
<organism evidence="2 3">
    <name type="scientific">Rhizoctonia solani</name>
    <dbReference type="NCBI Taxonomy" id="456999"/>
    <lineage>
        <taxon>Eukaryota</taxon>
        <taxon>Fungi</taxon>
        <taxon>Dikarya</taxon>
        <taxon>Basidiomycota</taxon>
        <taxon>Agaricomycotina</taxon>
        <taxon>Agaricomycetes</taxon>
        <taxon>Cantharellales</taxon>
        <taxon>Ceratobasidiaceae</taxon>
        <taxon>Rhizoctonia</taxon>
    </lineage>
</organism>
<dbReference type="Proteomes" id="UP000663843">
    <property type="component" value="Unassembled WGS sequence"/>
</dbReference>
<evidence type="ECO:0000313" key="2">
    <source>
        <dbReference type="EMBL" id="CAE6540624.1"/>
    </source>
</evidence>
<feature type="compositionally biased region" description="Low complexity" evidence="1">
    <location>
        <begin position="302"/>
        <end position="314"/>
    </location>
</feature>
<reference evidence="2" key="1">
    <citation type="submission" date="2021-01" db="EMBL/GenBank/DDBJ databases">
        <authorList>
            <person name="Kaushik A."/>
        </authorList>
    </citation>
    <scope>NUCLEOTIDE SEQUENCE</scope>
    <source>
        <strain evidence="2">AG2-2IIIB</strain>
    </source>
</reference>
<gene>
    <name evidence="2" type="ORF">RDB_LOCUS196500</name>
</gene>
<dbReference type="AlphaFoldDB" id="A0A8H3HVR7"/>
<proteinExistence type="predicted"/>
<accession>A0A8H3HVR7</accession>
<sequence length="445" mass="48821">MSSPKLTKTKTAESLDPASLKKTRGTSSEAESEIAALSIEVDQKDSIESWAEKIWDFLKGKEEAAVSISPLDSQTAIKLEEALKDIGLKLRLDWCADSKVACFRMPTRIHSRPLADWLKNVLPDLAASIEELGCGNQFLVNGGDEKITLEDGSHCVPDVGLLIRQDKGGLNVCKHRVLIESMASQKHADGKRKAMRYLTQSNNTVHAVLLLRFKNRPIKGVPKRGPCKAILEVWARTKSKHPAKNFPYDLCGLAEEDASDDEIDEETPDDGQQGGTAPLGASAQVDREQQGGQSAETPPVVSTNEATAASSSEDSWNDDTMVDIESLLPALTNEEALVEMKESYLVYDETPGAALDADMFLDAYYFIRICRMNQGKGLTWAQRQIKVPLTPLRKSVEDTVAECRSEYRRAELPRPVKRKAQSGGARATLEVEGPVKKPRATSSEG</sequence>
<name>A0A8H3HVR7_9AGAM</name>
<feature type="region of interest" description="Disordered" evidence="1">
    <location>
        <begin position="258"/>
        <end position="319"/>
    </location>
</feature>
<feature type="region of interest" description="Disordered" evidence="1">
    <location>
        <begin position="1"/>
        <end position="30"/>
    </location>
</feature>
<feature type="compositionally biased region" description="Acidic residues" evidence="1">
    <location>
        <begin position="258"/>
        <end position="269"/>
    </location>
</feature>